<feature type="domain" description="Rad50/SbcC-type AAA" evidence="3">
    <location>
        <begin position="5"/>
        <end position="234"/>
    </location>
</feature>
<evidence type="ECO:0000259" key="3">
    <source>
        <dbReference type="Pfam" id="PF13476"/>
    </source>
</evidence>
<accession>A0A9D1NUV4</accession>
<dbReference type="GO" id="GO:0016887">
    <property type="term" value="F:ATP hydrolysis activity"/>
    <property type="evidence" value="ECO:0007669"/>
    <property type="project" value="InterPro"/>
</dbReference>
<dbReference type="EMBL" id="DVON01000100">
    <property type="protein sequence ID" value="HIV12425.1"/>
    <property type="molecule type" value="Genomic_DNA"/>
</dbReference>
<feature type="compositionally biased region" description="Basic and acidic residues" evidence="1">
    <location>
        <begin position="226"/>
        <end position="239"/>
    </location>
</feature>
<evidence type="ECO:0000256" key="1">
    <source>
        <dbReference type="SAM" id="MobiDB-lite"/>
    </source>
</evidence>
<feature type="region of interest" description="Disordered" evidence="1">
    <location>
        <begin position="329"/>
        <end position="392"/>
    </location>
</feature>
<keyword evidence="2" id="KW-1133">Transmembrane helix</keyword>
<keyword evidence="2" id="KW-0472">Membrane</keyword>
<dbReference type="PANTHER" id="PTHR41259:SF1">
    <property type="entry name" value="DOUBLE-STRAND BREAK REPAIR RAD50 ATPASE, PUTATIVE-RELATED"/>
    <property type="match status" value="1"/>
</dbReference>
<protein>
    <submittedName>
        <fullName evidence="4">AAA family ATPase</fullName>
    </submittedName>
</protein>
<evidence type="ECO:0000256" key="2">
    <source>
        <dbReference type="SAM" id="Phobius"/>
    </source>
</evidence>
<evidence type="ECO:0000313" key="4">
    <source>
        <dbReference type="EMBL" id="HIV12425.1"/>
    </source>
</evidence>
<comment type="caution">
    <text evidence="4">The sequence shown here is derived from an EMBL/GenBank/DDBJ whole genome shotgun (WGS) entry which is preliminary data.</text>
</comment>
<dbReference type="Gene3D" id="3.40.50.300">
    <property type="entry name" value="P-loop containing nucleotide triphosphate hydrolases"/>
    <property type="match status" value="2"/>
</dbReference>
<dbReference type="Pfam" id="PF13476">
    <property type="entry name" value="AAA_23"/>
    <property type="match status" value="1"/>
</dbReference>
<proteinExistence type="predicted"/>
<keyword evidence="2" id="KW-0812">Transmembrane</keyword>
<dbReference type="AlphaFoldDB" id="A0A9D1NUV4"/>
<dbReference type="PANTHER" id="PTHR41259">
    <property type="entry name" value="DOUBLE-STRAND BREAK REPAIR RAD50 ATPASE, PUTATIVE-RELATED"/>
    <property type="match status" value="1"/>
</dbReference>
<feature type="compositionally biased region" description="Basic and acidic residues" evidence="1">
    <location>
        <begin position="252"/>
        <end position="263"/>
    </location>
</feature>
<name>A0A9D1NUV4_9FIRM</name>
<dbReference type="InterPro" id="IPR038729">
    <property type="entry name" value="Rad50/SbcC_AAA"/>
</dbReference>
<evidence type="ECO:0000313" key="5">
    <source>
        <dbReference type="Proteomes" id="UP000886723"/>
    </source>
</evidence>
<dbReference type="GO" id="GO:0006302">
    <property type="term" value="P:double-strand break repair"/>
    <property type="evidence" value="ECO:0007669"/>
    <property type="project" value="InterPro"/>
</dbReference>
<gene>
    <name evidence="4" type="ORF">IAA63_04710</name>
</gene>
<feature type="region of interest" description="Disordered" evidence="1">
    <location>
        <begin position="226"/>
        <end position="272"/>
    </location>
</feature>
<dbReference type="Proteomes" id="UP000886723">
    <property type="component" value="Unassembled WGS sequence"/>
</dbReference>
<organism evidence="4 5">
    <name type="scientific">Candidatus Pullilachnospira stercoravium</name>
    <dbReference type="NCBI Taxonomy" id="2840913"/>
    <lineage>
        <taxon>Bacteria</taxon>
        <taxon>Bacillati</taxon>
        <taxon>Bacillota</taxon>
        <taxon>Clostridia</taxon>
        <taxon>Lachnospirales</taxon>
        <taxon>Lachnospiraceae</taxon>
        <taxon>Lachnospiraceae incertae sedis</taxon>
        <taxon>Candidatus Pullilachnospira</taxon>
    </lineage>
</organism>
<dbReference type="SUPFAM" id="SSF52540">
    <property type="entry name" value="P-loop containing nucleoside triphosphate hydrolases"/>
    <property type="match status" value="1"/>
</dbReference>
<feature type="transmembrane region" description="Helical" evidence="2">
    <location>
        <begin position="306"/>
        <end position="326"/>
    </location>
</feature>
<reference evidence="4" key="2">
    <citation type="journal article" date="2021" name="PeerJ">
        <title>Extensive microbial diversity within the chicken gut microbiome revealed by metagenomics and culture.</title>
        <authorList>
            <person name="Gilroy R."/>
            <person name="Ravi A."/>
            <person name="Getino M."/>
            <person name="Pursley I."/>
            <person name="Horton D.L."/>
            <person name="Alikhan N.F."/>
            <person name="Baker D."/>
            <person name="Gharbi K."/>
            <person name="Hall N."/>
            <person name="Watson M."/>
            <person name="Adriaenssens E.M."/>
            <person name="Foster-Nyarko E."/>
            <person name="Jarju S."/>
            <person name="Secka A."/>
            <person name="Antonio M."/>
            <person name="Oren A."/>
            <person name="Chaudhuri R.R."/>
            <person name="La Ragione R."/>
            <person name="Hildebrand F."/>
            <person name="Pallen M.J."/>
        </authorList>
    </citation>
    <scope>NUCLEOTIDE SEQUENCE</scope>
    <source>
        <strain evidence="4">ChiBcec2-4451</strain>
    </source>
</reference>
<reference evidence="4" key="1">
    <citation type="submission" date="2020-10" db="EMBL/GenBank/DDBJ databases">
        <authorList>
            <person name="Gilroy R."/>
        </authorList>
    </citation>
    <scope>NUCLEOTIDE SEQUENCE</scope>
    <source>
        <strain evidence="4">ChiBcec2-4451</strain>
    </source>
</reference>
<dbReference type="InterPro" id="IPR027417">
    <property type="entry name" value="P-loop_NTPase"/>
</dbReference>
<feature type="transmembrane region" description="Helical" evidence="2">
    <location>
        <begin position="280"/>
        <end position="300"/>
    </location>
</feature>
<sequence>MKLTQIYIKSFGKLKDRKITFGDGINIVYGPNESGKSTLHAFIRSMLFGITRQRGRAARTDSYSRYEPWERPADFAGILWFESGGKEFRLERSFYKNDVRASLVCVTDGERLSIEDGDLRMLLGEISENVYDNTVSVGQLSSETDAGLTRELQNRMSGYEGGLDGDLNIQAASESLRKRRREWEKKKQDALQRQEENRRRLLERMEYAGKERENLEIQLTAAREQTKEAGKKLEKERQAASDARFAGNTENQLRKEGRKEAAKRQAGQEYEEEHRHSARVYVRLTVWALGLLLILLALLNPWQISIIARAVVAWLGIMAISAVYLFKGSSHEREPEEREEIRSGTEDTKSEKEPAESEAVRRMEGDLSRLQGREEELERQVQEKATEEENLREDYEEMAQNDTEAADCELEIRSLNLALETLESLSGNIRLRAGDKLRGRMGEILSQLTGGKYTQVSLDRDMNMELGTREHLIPLASLSRGTVEQVYFALRMAVGEILCQEEPLPILLDEVFAMYDDERLSAALNWLARQERQTLIFTCHTREARLARREGIAAEEISMETGHTAD</sequence>